<proteinExistence type="predicted"/>
<comment type="caution">
    <text evidence="2">The sequence shown here is derived from an EMBL/GenBank/DDBJ whole genome shotgun (WGS) entry which is preliminary data.</text>
</comment>
<feature type="region of interest" description="Disordered" evidence="1">
    <location>
        <begin position="210"/>
        <end position="231"/>
    </location>
</feature>
<dbReference type="EMBL" id="MCFE01000210">
    <property type="protein sequence ID" value="ORX94239.1"/>
    <property type="molecule type" value="Genomic_DNA"/>
</dbReference>
<feature type="region of interest" description="Disordered" evidence="1">
    <location>
        <begin position="1"/>
        <end position="61"/>
    </location>
</feature>
<evidence type="ECO:0000256" key="1">
    <source>
        <dbReference type="SAM" id="MobiDB-lite"/>
    </source>
</evidence>
<reference evidence="2 3" key="1">
    <citation type="submission" date="2016-07" db="EMBL/GenBank/DDBJ databases">
        <title>Pervasive Adenine N6-methylation of Active Genes in Fungi.</title>
        <authorList>
            <consortium name="DOE Joint Genome Institute"/>
            <person name="Mondo S.J."/>
            <person name="Dannebaum R.O."/>
            <person name="Kuo R.C."/>
            <person name="Labutti K."/>
            <person name="Haridas S."/>
            <person name="Kuo A."/>
            <person name="Salamov A."/>
            <person name="Ahrendt S.R."/>
            <person name="Lipzen A."/>
            <person name="Sullivan W."/>
            <person name="Andreopoulos W.B."/>
            <person name="Clum A."/>
            <person name="Lindquist E."/>
            <person name="Daum C."/>
            <person name="Ramamoorthy G.K."/>
            <person name="Gryganskyi A."/>
            <person name="Culley D."/>
            <person name="Magnuson J.K."/>
            <person name="James T.Y."/>
            <person name="O'Malley M.A."/>
            <person name="Stajich J.E."/>
            <person name="Spatafora J.W."/>
            <person name="Visel A."/>
            <person name="Grigoriev I.V."/>
        </authorList>
    </citation>
    <scope>NUCLEOTIDE SEQUENCE [LARGE SCALE GENOMIC DNA]</scope>
    <source>
        <strain evidence="2 3">CBS 931.73</strain>
    </source>
</reference>
<gene>
    <name evidence="2" type="ORF">K493DRAFT_302175</name>
</gene>
<dbReference type="Proteomes" id="UP000193498">
    <property type="component" value="Unassembled WGS sequence"/>
</dbReference>
<evidence type="ECO:0000313" key="3">
    <source>
        <dbReference type="Proteomes" id="UP000193498"/>
    </source>
</evidence>
<feature type="compositionally biased region" description="Acidic residues" evidence="1">
    <location>
        <begin position="33"/>
        <end position="46"/>
    </location>
</feature>
<accession>A0A1Y1Y8C5</accession>
<sequence>MVQDTTARTRTAGKRLPLPGLNPNSYIYLDSSSDSEDTYLGEDTDSEVTSPRAYLGGKTKSKAVSGEVQRRLSVISPFSSDLEDSEVAQPRRRSGKSLKNILSLRERMNFDELEEESDDEESLGIGWGCFSNTPATTPQGLTELERLRETDITIFQDMLADASEAESIMNSLLELTASRSPSGLYDDLHISPNIQSNSITQIPEEIPFNTDSIEHSDTDLAPPNPSLEDHSRNASCLEADTYSNSEVADRAKYFGQHARYSPYSHKLYIRRKGRSANYASI</sequence>
<dbReference type="AlphaFoldDB" id="A0A1Y1Y8C5"/>
<dbReference type="InParanoid" id="A0A1Y1Y8C5"/>
<organism evidence="2 3">
    <name type="scientific">Basidiobolus meristosporus CBS 931.73</name>
    <dbReference type="NCBI Taxonomy" id="1314790"/>
    <lineage>
        <taxon>Eukaryota</taxon>
        <taxon>Fungi</taxon>
        <taxon>Fungi incertae sedis</taxon>
        <taxon>Zoopagomycota</taxon>
        <taxon>Entomophthoromycotina</taxon>
        <taxon>Basidiobolomycetes</taxon>
        <taxon>Basidiobolales</taxon>
        <taxon>Basidiobolaceae</taxon>
        <taxon>Basidiobolus</taxon>
    </lineage>
</organism>
<protein>
    <submittedName>
        <fullName evidence="2">Uncharacterized protein</fullName>
    </submittedName>
</protein>
<name>A0A1Y1Y8C5_9FUNG</name>
<evidence type="ECO:0000313" key="2">
    <source>
        <dbReference type="EMBL" id="ORX94239.1"/>
    </source>
</evidence>
<keyword evidence="3" id="KW-1185">Reference proteome</keyword>